<feature type="signal peptide" evidence="13">
    <location>
        <begin position="1"/>
        <end position="31"/>
    </location>
</feature>
<evidence type="ECO:0000256" key="2">
    <source>
        <dbReference type="ARBA" id="ARBA00004319"/>
    </source>
</evidence>
<feature type="chain" id="PRO_5012372721" description="non-chaperonin molecular chaperone ATPase" evidence="13">
    <location>
        <begin position="32"/>
        <end position="660"/>
    </location>
</feature>
<dbReference type="GO" id="GO:0005524">
    <property type="term" value="F:ATP binding"/>
    <property type="evidence" value="ECO:0007669"/>
    <property type="project" value="UniProtKB-KW"/>
</dbReference>
<comment type="subcellular location">
    <subcellularLocation>
        <location evidence="2">Endoplasmic reticulum lumen</location>
    </subcellularLocation>
</comment>
<keyword evidence="15" id="KW-1185">Reference proteome</keyword>
<dbReference type="PANTHER" id="PTHR19375">
    <property type="entry name" value="HEAT SHOCK PROTEIN 70KDA"/>
    <property type="match status" value="1"/>
</dbReference>
<dbReference type="GO" id="GO:0005788">
    <property type="term" value="C:endoplasmic reticulum lumen"/>
    <property type="evidence" value="ECO:0007669"/>
    <property type="project" value="UniProtKB-SubCell"/>
</dbReference>
<dbReference type="Gene3D" id="2.60.34.10">
    <property type="entry name" value="Substrate Binding Domain Of DNAk, Chain A, domain 1"/>
    <property type="match status" value="1"/>
</dbReference>
<dbReference type="OrthoDB" id="2401965at2759"/>
<dbReference type="PROSITE" id="PS00297">
    <property type="entry name" value="HSP70_1"/>
    <property type="match status" value="1"/>
</dbReference>
<dbReference type="Gene3D" id="3.30.420.40">
    <property type="match status" value="2"/>
</dbReference>
<keyword evidence="7" id="KW-0256">Endoplasmic reticulum</keyword>
<dbReference type="EC" id="3.6.4.10" evidence="4"/>
<dbReference type="FunFam" id="3.30.420.40:FF:000172">
    <property type="entry name" value="Heat shock 70 kDa protein"/>
    <property type="match status" value="1"/>
</dbReference>
<dbReference type="SUPFAM" id="SSF100934">
    <property type="entry name" value="Heat shock protein 70kD (HSP70), C-terminal subdomain"/>
    <property type="match status" value="1"/>
</dbReference>
<dbReference type="SUPFAM" id="SSF53067">
    <property type="entry name" value="Actin-like ATPase domain"/>
    <property type="match status" value="2"/>
</dbReference>
<dbReference type="PROSITE" id="PS01036">
    <property type="entry name" value="HSP70_3"/>
    <property type="match status" value="1"/>
</dbReference>
<dbReference type="FunFam" id="3.90.640.10:FF:000153">
    <property type="entry name" value="Endoplasmic reticulum chaperone BiP"/>
    <property type="match status" value="1"/>
</dbReference>
<dbReference type="FunFam" id="3.30.420.40:FF:000026">
    <property type="entry name" value="Heat shock protein 70"/>
    <property type="match status" value="1"/>
</dbReference>
<proteinExistence type="inferred from homology"/>
<dbReference type="GO" id="GO:0006986">
    <property type="term" value="P:response to unfolded protein"/>
    <property type="evidence" value="ECO:0007669"/>
    <property type="project" value="UniProtKB-ARBA"/>
</dbReference>
<dbReference type="FunFam" id="2.60.34.10:FF:000002">
    <property type="entry name" value="Heat shock 70 kDa"/>
    <property type="match status" value="1"/>
</dbReference>
<dbReference type="InterPro" id="IPR013126">
    <property type="entry name" value="Hsp_70_fam"/>
</dbReference>
<evidence type="ECO:0000256" key="10">
    <source>
        <dbReference type="ARBA" id="ARBA00031728"/>
    </source>
</evidence>
<protein>
    <recommendedName>
        <fullName evidence="4">non-chaperonin molecular chaperone ATPase</fullName>
        <ecNumber evidence="4">3.6.4.10</ecNumber>
    </recommendedName>
    <alternativeName>
        <fullName evidence="10">Immunoglobulin heavy chain-binding protein homolog</fullName>
    </alternativeName>
</protein>
<evidence type="ECO:0000256" key="13">
    <source>
        <dbReference type="SAM" id="SignalP"/>
    </source>
</evidence>
<keyword evidence="6 12" id="KW-0547">Nucleotide-binding</keyword>
<dbReference type="Pfam" id="PF00012">
    <property type="entry name" value="HSP70"/>
    <property type="match status" value="1"/>
</dbReference>
<evidence type="ECO:0000256" key="3">
    <source>
        <dbReference type="ARBA" id="ARBA00007381"/>
    </source>
</evidence>
<comment type="similarity">
    <text evidence="3 12">Belongs to the heat shock protein 70 family.</text>
</comment>
<comment type="catalytic activity">
    <reaction evidence="11">
        <text>ATP + H2O = ADP + phosphate + H(+)</text>
        <dbReference type="Rhea" id="RHEA:13065"/>
        <dbReference type="ChEBI" id="CHEBI:15377"/>
        <dbReference type="ChEBI" id="CHEBI:15378"/>
        <dbReference type="ChEBI" id="CHEBI:30616"/>
        <dbReference type="ChEBI" id="CHEBI:43474"/>
        <dbReference type="ChEBI" id="CHEBI:456216"/>
        <dbReference type="EC" id="3.6.4.10"/>
    </reaction>
</comment>
<dbReference type="InterPro" id="IPR042050">
    <property type="entry name" value="BIP_NBD"/>
</dbReference>
<dbReference type="InterPro" id="IPR018181">
    <property type="entry name" value="Heat_shock_70_CS"/>
</dbReference>
<dbReference type="FunCoup" id="A0A1Y2ERW4">
    <property type="interactions" value="483"/>
</dbReference>
<evidence type="ECO:0000256" key="12">
    <source>
        <dbReference type="RuleBase" id="RU003322"/>
    </source>
</evidence>
<dbReference type="Gene3D" id="1.20.1270.10">
    <property type="match status" value="1"/>
</dbReference>
<dbReference type="AlphaFoldDB" id="A0A1Y2ERW4"/>
<accession>A0A1Y2ERW4</accession>
<name>A0A1Y2ERW4_9BASI</name>
<evidence type="ECO:0000313" key="14">
    <source>
        <dbReference type="EMBL" id="ORY74330.1"/>
    </source>
</evidence>
<reference evidence="14 15" key="1">
    <citation type="submission" date="2016-07" db="EMBL/GenBank/DDBJ databases">
        <title>Pervasive Adenine N6-methylation of Active Genes in Fungi.</title>
        <authorList>
            <consortium name="DOE Joint Genome Institute"/>
            <person name="Mondo S.J."/>
            <person name="Dannebaum R.O."/>
            <person name="Kuo R.C."/>
            <person name="Labutti K."/>
            <person name="Haridas S."/>
            <person name="Kuo A."/>
            <person name="Salamov A."/>
            <person name="Ahrendt S.R."/>
            <person name="Lipzen A."/>
            <person name="Sullivan W."/>
            <person name="Andreopoulos W.B."/>
            <person name="Clum A."/>
            <person name="Lindquist E."/>
            <person name="Daum C."/>
            <person name="Ramamoorthy G.K."/>
            <person name="Gryganskyi A."/>
            <person name="Culley D."/>
            <person name="Magnuson J.K."/>
            <person name="James T.Y."/>
            <person name="O'Malley M.A."/>
            <person name="Stajich J.E."/>
            <person name="Spatafora J.W."/>
            <person name="Visel A."/>
            <person name="Grigoriev I.V."/>
        </authorList>
    </citation>
    <scope>NUCLEOTIDE SEQUENCE [LARGE SCALE GENOMIC DNA]</scope>
    <source>
        <strain evidence="14 15">62-1032</strain>
    </source>
</reference>
<dbReference type="InParanoid" id="A0A1Y2ERW4"/>
<comment type="caution">
    <text evidence="14">The sequence shown here is derived from an EMBL/GenBank/DDBJ whole genome shotgun (WGS) entry which is preliminary data.</text>
</comment>
<dbReference type="FunFam" id="3.30.30.30:FF:000001">
    <property type="entry name" value="heat shock 70 kDa protein-like"/>
    <property type="match status" value="1"/>
</dbReference>
<sequence>MVSRRSPTSTWFLATLALVAVLFAFAPTVQADKEEYGTVIGIDLGTTYSCVGVQRNGRVEILTNDQGNRITPSYVGFAPPNGERLVGDAAKNQAPSNPTNTIFDAKRLIGRKFTDKDVQKDMTHYPFTVKAGNMGQPVVEVSVGETRRTFTAEEVSAMVLGKMKETAETYLGKKVTHAVVTVPAYFNDAQRQATKDAGTIAGLNVLRVVNEPTAAAIAYGLDKTGGERNIIVYDLGGGTFDVSLLSIDDGVFEVLSTAGDTHLGGEDFDNRVIDHFVKTWKRKNDGQDITKNLRTMGKLKREVEKAKRTLSSQMSVKVEIESFFEGQDLSETLTRAKFEELNLDLFRKTMKPVEQVLKDANFKKEQVDDIVLVGGSTRIPKVQELLKEYFNGKEPTKGINPDEAVAYGAAVQGGILSGEEGLGDVVLIDVCPLTLGIETTGGVFTKLIPRNTVIPTKKSQIFSTAADNQPTVLIQVFEGERAMTRDNNHLGKFELTGIPPAPRGTPQIEVTFEIDASGIMKVSAADKGTGKSSSVTIENERGRLSQEEIDRMVADSEKFAEEDELIKKKIEARNGLENFIYSLKSQIGDSEGLGGKLDKADKITLNDEIKKSQDWLEEFGSSASAEDYDEQREALQAVVSPITSKLYAGGEGDMPSHDEL</sequence>
<evidence type="ECO:0000313" key="15">
    <source>
        <dbReference type="Proteomes" id="UP000193467"/>
    </source>
</evidence>
<evidence type="ECO:0000256" key="1">
    <source>
        <dbReference type="ARBA" id="ARBA00002226"/>
    </source>
</evidence>
<dbReference type="GO" id="GO:0140662">
    <property type="term" value="F:ATP-dependent protein folding chaperone"/>
    <property type="evidence" value="ECO:0007669"/>
    <property type="project" value="InterPro"/>
</dbReference>
<dbReference type="InterPro" id="IPR043129">
    <property type="entry name" value="ATPase_NBD"/>
</dbReference>
<dbReference type="PRINTS" id="PR00301">
    <property type="entry name" value="HEATSHOCK70"/>
</dbReference>
<dbReference type="InterPro" id="IPR029048">
    <property type="entry name" value="HSP70_C_sf"/>
</dbReference>
<keyword evidence="9 14" id="KW-0346">Stress response</keyword>
<keyword evidence="5 13" id="KW-0732">Signal</keyword>
<dbReference type="InterPro" id="IPR029047">
    <property type="entry name" value="HSP70_peptide-bd_sf"/>
</dbReference>
<dbReference type="SUPFAM" id="SSF100920">
    <property type="entry name" value="Heat shock protein 70kD (HSP70), peptide-binding domain"/>
    <property type="match status" value="1"/>
</dbReference>
<evidence type="ECO:0000256" key="9">
    <source>
        <dbReference type="ARBA" id="ARBA00023016"/>
    </source>
</evidence>
<gene>
    <name evidence="14" type="ORF">BCR35DRAFT_293429</name>
</gene>
<comment type="function">
    <text evidence="1">Probably plays a role in facilitating the assembly of multimeric protein complexes inside the ER. Is required for secretory polypeptide translocation. May physically associate with SEC63 protein in the endoplasmic reticulum and this interaction may be regulated by ATP hydrolysis.</text>
</comment>
<evidence type="ECO:0000256" key="11">
    <source>
        <dbReference type="ARBA" id="ARBA00048056"/>
    </source>
</evidence>
<organism evidence="14 15">
    <name type="scientific">Leucosporidium creatinivorum</name>
    <dbReference type="NCBI Taxonomy" id="106004"/>
    <lineage>
        <taxon>Eukaryota</taxon>
        <taxon>Fungi</taxon>
        <taxon>Dikarya</taxon>
        <taxon>Basidiomycota</taxon>
        <taxon>Pucciniomycotina</taxon>
        <taxon>Microbotryomycetes</taxon>
        <taxon>Leucosporidiales</taxon>
        <taxon>Leucosporidium</taxon>
    </lineage>
</organism>
<evidence type="ECO:0000256" key="8">
    <source>
        <dbReference type="ARBA" id="ARBA00022840"/>
    </source>
</evidence>
<dbReference type="Gene3D" id="3.30.30.30">
    <property type="match status" value="1"/>
</dbReference>
<dbReference type="STRING" id="106004.A0A1Y2ERW4"/>
<dbReference type="Gene3D" id="3.90.640.10">
    <property type="entry name" value="Actin, Chain A, domain 4"/>
    <property type="match status" value="1"/>
</dbReference>
<keyword evidence="8 12" id="KW-0067">ATP-binding</keyword>
<dbReference type="EMBL" id="MCGR01000042">
    <property type="protein sequence ID" value="ORY74330.1"/>
    <property type="molecule type" value="Genomic_DNA"/>
</dbReference>
<evidence type="ECO:0000256" key="5">
    <source>
        <dbReference type="ARBA" id="ARBA00022729"/>
    </source>
</evidence>
<dbReference type="CDD" id="cd10241">
    <property type="entry name" value="ASKHA_NBD_HSP70_BiP"/>
    <property type="match status" value="1"/>
</dbReference>
<dbReference type="Proteomes" id="UP000193467">
    <property type="component" value="Unassembled WGS sequence"/>
</dbReference>
<dbReference type="PROSITE" id="PS00329">
    <property type="entry name" value="HSP70_2"/>
    <property type="match status" value="1"/>
</dbReference>
<evidence type="ECO:0000256" key="7">
    <source>
        <dbReference type="ARBA" id="ARBA00022824"/>
    </source>
</evidence>
<evidence type="ECO:0000256" key="6">
    <source>
        <dbReference type="ARBA" id="ARBA00022741"/>
    </source>
</evidence>
<dbReference type="NCBIfam" id="NF001413">
    <property type="entry name" value="PRK00290.1"/>
    <property type="match status" value="1"/>
</dbReference>
<evidence type="ECO:0000256" key="4">
    <source>
        <dbReference type="ARBA" id="ARBA00012554"/>
    </source>
</evidence>